<organism evidence="2 3">
    <name type="scientific">Paenibacillus roseus</name>
    <dbReference type="NCBI Taxonomy" id="2798579"/>
    <lineage>
        <taxon>Bacteria</taxon>
        <taxon>Bacillati</taxon>
        <taxon>Bacillota</taxon>
        <taxon>Bacilli</taxon>
        <taxon>Bacillales</taxon>
        <taxon>Paenibacillaceae</taxon>
        <taxon>Paenibacillus</taxon>
    </lineage>
</organism>
<protein>
    <submittedName>
        <fullName evidence="2">Phage holin family protein</fullName>
    </submittedName>
</protein>
<evidence type="ECO:0000256" key="1">
    <source>
        <dbReference type="SAM" id="Phobius"/>
    </source>
</evidence>
<dbReference type="Proteomes" id="UP000640274">
    <property type="component" value="Unassembled WGS sequence"/>
</dbReference>
<dbReference type="EMBL" id="JAELUP010000065">
    <property type="protein sequence ID" value="MBJ6362082.1"/>
    <property type="molecule type" value="Genomic_DNA"/>
</dbReference>
<gene>
    <name evidence="2" type="ORF">JFN88_12475</name>
</gene>
<dbReference type="RefSeq" id="WP_199019628.1">
    <property type="nucleotide sequence ID" value="NZ_JAELUP010000065.1"/>
</dbReference>
<comment type="caution">
    <text evidence="2">The sequence shown here is derived from an EMBL/GenBank/DDBJ whole genome shotgun (WGS) entry which is preliminary data.</text>
</comment>
<keyword evidence="1" id="KW-1133">Transmembrane helix</keyword>
<feature type="transmembrane region" description="Helical" evidence="1">
    <location>
        <begin position="6"/>
        <end position="25"/>
    </location>
</feature>
<accession>A0A934MVG0</accession>
<keyword evidence="1" id="KW-0472">Membrane</keyword>
<keyword evidence="3" id="KW-1185">Reference proteome</keyword>
<sequence>MEWSFIFELIAPELVAVVAACWLIGTMLKQTPRIPDWSIVYIVTGFAVVLTGFVLGWSAESVIQGILCGAFAVLGHQFIKQAARAKEGEN</sequence>
<dbReference type="InterPro" id="IPR032111">
    <property type="entry name" value="Clostridium_phage_holin"/>
</dbReference>
<feature type="transmembrane region" description="Helical" evidence="1">
    <location>
        <begin position="37"/>
        <end position="55"/>
    </location>
</feature>
<dbReference type="AlphaFoldDB" id="A0A934MVG0"/>
<dbReference type="Pfam" id="PF16079">
    <property type="entry name" value="Phage_holin_5_2"/>
    <property type="match status" value="1"/>
</dbReference>
<proteinExistence type="predicted"/>
<keyword evidence="1" id="KW-0812">Transmembrane</keyword>
<evidence type="ECO:0000313" key="3">
    <source>
        <dbReference type="Proteomes" id="UP000640274"/>
    </source>
</evidence>
<name>A0A934MVG0_9BACL</name>
<reference evidence="2" key="1">
    <citation type="submission" date="2020-12" db="EMBL/GenBank/DDBJ databases">
        <authorList>
            <person name="Huq M.A."/>
        </authorList>
    </citation>
    <scope>NUCLEOTIDE SEQUENCE</scope>
    <source>
        <strain evidence="2">MAHUQ-46</strain>
    </source>
</reference>
<evidence type="ECO:0000313" key="2">
    <source>
        <dbReference type="EMBL" id="MBJ6362082.1"/>
    </source>
</evidence>